<dbReference type="RefSeq" id="XP_018293164.1">
    <property type="nucleotide sequence ID" value="XM_018438414.1"/>
</dbReference>
<feature type="region of interest" description="Disordered" evidence="2">
    <location>
        <begin position="208"/>
        <end position="244"/>
    </location>
</feature>
<feature type="coiled-coil region" evidence="1">
    <location>
        <begin position="75"/>
        <end position="102"/>
    </location>
</feature>
<evidence type="ECO:0000256" key="2">
    <source>
        <dbReference type="SAM" id="MobiDB-lite"/>
    </source>
</evidence>
<dbReference type="EMBL" id="KV440978">
    <property type="protein sequence ID" value="OAD75124.1"/>
    <property type="molecule type" value="Genomic_DNA"/>
</dbReference>
<dbReference type="VEuPathDB" id="FungiDB:PHYBLDRAFT_181073"/>
<name>A0A167N6D0_PHYB8</name>
<organism evidence="3 4">
    <name type="scientific">Phycomyces blakesleeanus (strain ATCC 8743b / DSM 1359 / FGSC 10004 / NBRC 33097 / NRRL 1555)</name>
    <dbReference type="NCBI Taxonomy" id="763407"/>
    <lineage>
        <taxon>Eukaryota</taxon>
        <taxon>Fungi</taxon>
        <taxon>Fungi incertae sedis</taxon>
        <taxon>Mucoromycota</taxon>
        <taxon>Mucoromycotina</taxon>
        <taxon>Mucoromycetes</taxon>
        <taxon>Mucorales</taxon>
        <taxon>Phycomycetaceae</taxon>
        <taxon>Phycomyces</taxon>
    </lineage>
</organism>
<dbReference type="InParanoid" id="A0A167N6D0"/>
<gene>
    <name evidence="3" type="ORF">PHYBLDRAFT_181073</name>
</gene>
<evidence type="ECO:0000313" key="4">
    <source>
        <dbReference type="Proteomes" id="UP000077315"/>
    </source>
</evidence>
<dbReference type="Proteomes" id="UP000077315">
    <property type="component" value="Unassembled WGS sequence"/>
</dbReference>
<reference evidence="4" key="1">
    <citation type="submission" date="2015-06" db="EMBL/GenBank/DDBJ databases">
        <title>Expansion of signal transduction pathways in fungi by whole-genome duplication.</title>
        <authorList>
            <consortium name="DOE Joint Genome Institute"/>
            <person name="Corrochano L.M."/>
            <person name="Kuo A."/>
            <person name="Marcet-Houben M."/>
            <person name="Polaino S."/>
            <person name="Salamov A."/>
            <person name="Villalobos J.M."/>
            <person name="Alvarez M.I."/>
            <person name="Avalos J."/>
            <person name="Benito E.P."/>
            <person name="Benoit I."/>
            <person name="Burger G."/>
            <person name="Camino L.P."/>
            <person name="Canovas D."/>
            <person name="Cerda-Olmedo E."/>
            <person name="Cheng J.-F."/>
            <person name="Dominguez A."/>
            <person name="Elias M."/>
            <person name="Eslava A.P."/>
            <person name="Glaser F."/>
            <person name="Grimwood J."/>
            <person name="Gutierrez G."/>
            <person name="Heitman J."/>
            <person name="Henrissat B."/>
            <person name="Iturriaga E.A."/>
            <person name="Lang B.F."/>
            <person name="Lavin J.L."/>
            <person name="Lee S."/>
            <person name="Li W."/>
            <person name="Lindquist E."/>
            <person name="Lopez-Garcia S."/>
            <person name="Luque E.M."/>
            <person name="Marcos A.T."/>
            <person name="Martin J."/>
            <person name="McCluskey K."/>
            <person name="Medina H.R."/>
            <person name="Miralles-Duran A."/>
            <person name="Miyazaki A."/>
            <person name="Munoz-Torres E."/>
            <person name="Oguiza J.A."/>
            <person name="Ohm R."/>
            <person name="Olmedo M."/>
            <person name="Orejas M."/>
            <person name="Ortiz-Castellanos L."/>
            <person name="Pisabarro A.G."/>
            <person name="Rodriguez-Romero J."/>
            <person name="Ruiz-Herrera J."/>
            <person name="Ruiz-Vazquez R."/>
            <person name="Sanz C."/>
            <person name="Schackwitz W."/>
            <person name="Schmutz J."/>
            <person name="Shahriari M."/>
            <person name="Shelest E."/>
            <person name="Silva-Franco F."/>
            <person name="Soanes D."/>
            <person name="Syed K."/>
            <person name="Tagua V.G."/>
            <person name="Talbot N.J."/>
            <person name="Thon M."/>
            <person name="De vries R.P."/>
            <person name="Wiebenga A."/>
            <person name="Yadav J.S."/>
            <person name="Braun E.L."/>
            <person name="Baker S."/>
            <person name="Garre V."/>
            <person name="Horwitz B."/>
            <person name="Torres-Martinez S."/>
            <person name="Idnurm A."/>
            <person name="Herrera-Estrella A."/>
            <person name="Gabaldon T."/>
            <person name="Grigoriev I.V."/>
        </authorList>
    </citation>
    <scope>NUCLEOTIDE SEQUENCE [LARGE SCALE GENOMIC DNA]</scope>
    <source>
        <strain evidence="4">NRRL 1555(-)</strain>
    </source>
</reference>
<dbReference type="GeneID" id="28999320"/>
<keyword evidence="4" id="KW-1185">Reference proteome</keyword>
<evidence type="ECO:0000313" key="3">
    <source>
        <dbReference type="EMBL" id="OAD75124.1"/>
    </source>
</evidence>
<sequence>MSDNNSFDEFDDFDDLDDFCTEETFAILDRLEHEQEASQATQLNTLSRCLQDVTLARQQEQQQANCSIGNPQEEIDRLKHMVQCLQEKIECMNEASKEEEHKISQERIQLNFQRQEIESQKLKMLIVEQAKQLEPKDQSIQSDKKRKIFPDQSYFHHVPSKLSQQDNKTVHYQTQSTIKPTVDSVPGPSVQPIAPLHVLPLPCSPSTPVYKVSDSPSENSRQFTKEPPSSSSLASSEKRVYTPSVSIRKKSNRLDHLFASLRNDWSKRDTALSELDPEEAHKLFINQLRPDQDTASYTYRLNQLANEIDSLLRRSPHTPLQTTIWVFLRLVKEAFYISINRKEARLIARYLEILSVLTYYYDEACFFMAFEDNQGHIPSLLKIIKSSIAYFTETIQRDNQYKIFFCQKKMSLEELCNKFKYETPDSLEISMMVVACKKDVTKGMNYILDIFGNLLMLPVEHASSCLAEFPLDEINDIVKYDTKEVARLKQLRRAYESMCKTSV</sequence>
<keyword evidence="1" id="KW-0175">Coiled coil</keyword>
<protein>
    <submittedName>
        <fullName evidence="3">Uncharacterized protein</fullName>
    </submittedName>
</protein>
<dbReference type="AlphaFoldDB" id="A0A167N6D0"/>
<accession>A0A167N6D0</accession>
<proteinExistence type="predicted"/>
<dbReference type="OrthoDB" id="10601492at2759"/>
<evidence type="ECO:0000256" key="1">
    <source>
        <dbReference type="SAM" id="Coils"/>
    </source>
</evidence>